<dbReference type="AlphaFoldDB" id="A0A7C9E636"/>
<evidence type="ECO:0000313" key="1">
    <source>
        <dbReference type="EMBL" id="MBA4656465.1"/>
    </source>
</evidence>
<organism evidence="1">
    <name type="scientific">Opuntia streptacantha</name>
    <name type="common">Prickly pear cactus</name>
    <name type="synonym">Opuntia cardona</name>
    <dbReference type="NCBI Taxonomy" id="393608"/>
    <lineage>
        <taxon>Eukaryota</taxon>
        <taxon>Viridiplantae</taxon>
        <taxon>Streptophyta</taxon>
        <taxon>Embryophyta</taxon>
        <taxon>Tracheophyta</taxon>
        <taxon>Spermatophyta</taxon>
        <taxon>Magnoliopsida</taxon>
        <taxon>eudicotyledons</taxon>
        <taxon>Gunneridae</taxon>
        <taxon>Pentapetalae</taxon>
        <taxon>Caryophyllales</taxon>
        <taxon>Cactineae</taxon>
        <taxon>Cactaceae</taxon>
        <taxon>Opuntioideae</taxon>
        <taxon>Opuntia</taxon>
    </lineage>
</organism>
<reference evidence="1" key="2">
    <citation type="submission" date="2020-07" db="EMBL/GenBank/DDBJ databases">
        <authorList>
            <person name="Vera ALvarez R."/>
            <person name="Arias-Moreno D.M."/>
            <person name="Jimenez-Jacinto V."/>
            <person name="Jimenez-Bremont J.F."/>
            <person name="Swaminathan K."/>
            <person name="Moose S.P."/>
            <person name="Guerrero-Gonzalez M.L."/>
            <person name="Marino-Ramirez L."/>
            <person name="Landsman D."/>
            <person name="Rodriguez-Kessler M."/>
            <person name="Delgado-Sanchez P."/>
        </authorList>
    </citation>
    <scope>NUCLEOTIDE SEQUENCE</scope>
    <source>
        <tissue evidence="1">Cladode</tissue>
    </source>
</reference>
<dbReference type="EMBL" id="GISG01192280">
    <property type="protein sequence ID" value="MBA4656465.1"/>
    <property type="molecule type" value="Transcribed_RNA"/>
</dbReference>
<accession>A0A7C9E636</accession>
<reference evidence="1" key="1">
    <citation type="journal article" date="2013" name="J. Plant Res.">
        <title>Effect of fungi and light on seed germination of three Opuntia species from semiarid lands of central Mexico.</title>
        <authorList>
            <person name="Delgado-Sanchez P."/>
            <person name="Jimenez-Bremont J.F."/>
            <person name="Guerrero-Gonzalez Mde L."/>
            <person name="Flores J."/>
        </authorList>
    </citation>
    <scope>NUCLEOTIDE SEQUENCE</scope>
    <source>
        <tissue evidence="1">Cladode</tissue>
    </source>
</reference>
<name>A0A7C9E636_OPUST</name>
<sequence>MKISKASCNPQAYLKTLSPVKFQITFSKQCLIKALILQKLINKQTLFPVNTTSMQLHEISMLHSRYSSNFCYELILSMARSYGELFHCNQSPIIQCSLIDSSKTSFTKLI</sequence>
<proteinExistence type="predicted"/>
<protein>
    <submittedName>
        <fullName evidence="1">Uncharacterized protein</fullName>
    </submittedName>
</protein>